<organism evidence="14 15">
    <name type="scientific">Clostridium thailandense</name>
    <dbReference type="NCBI Taxonomy" id="2794346"/>
    <lineage>
        <taxon>Bacteria</taxon>
        <taxon>Bacillati</taxon>
        <taxon>Bacillota</taxon>
        <taxon>Clostridia</taxon>
        <taxon>Eubacteriales</taxon>
        <taxon>Clostridiaceae</taxon>
        <taxon>Clostridium</taxon>
    </lineage>
</organism>
<evidence type="ECO:0000256" key="5">
    <source>
        <dbReference type="ARBA" id="ARBA00018101"/>
    </source>
</evidence>
<dbReference type="Proteomes" id="UP000694308">
    <property type="component" value="Unassembled WGS sequence"/>
</dbReference>
<dbReference type="EMBL" id="JAEEGC010000038">
    <property type="protein sequence ID" value="MBV7273162.1"/>
    <property type="molecule type" value="Genomic_DNA"/>
</dbReference>
<dbReference type="InterPro" id="IPR001295">
    <property type="entry name" value="Dihydroorotate_DH_CS"/>
</dbReference>
<dbReference type="Pfam" id="PF01180">
    <property type="entry name" value="DHO_dh"/>
    <property type="match status" value="1"/>
</dbReference>
<dbReference type="PANTHER" id="PTHR48109">
    <property type="entry name" value="DIHYDROOROTATE DEHYDROGENASE (QUINONE), MITOCHONDRIAL-RELATED"/>
    <property type="match status" value="1"/>
</dbReference>
<comment type="cofactor">
    <cofactor evidence="1">
        <name>FMN</name>
        <dbReference type="ChEBI" id="CHEBI:58210"/>
    </cofactor>
</comment>
<dbReference type="InterPro" id="IPR005720">
    <property type="entry name" value="Dihydroorotate_DH_cat"/>
</dbReference>
<dbReference type="GO" id="GO:0046872">
    <property type="term" value="F:metal ion binding"/>
    <property type="evidence" value="ECO:0007669"/>
    <property type="project" value="UniProtKB-KW"/>
</dbReference>
<dbReference type="GO" id="GO:0004589">
    <property type="term" value="F:dihydroorotate dehydrogenase (NAD+) activity"/>
    <property type="evidence" value="ECO:0007669"/>
    <property type="project" value="UniProtKB-EC"/>
</dbReference>
<comment type="catalytic activity">
    <reaction evidence="12">
        <text>(S)-dihydroorotate + NAD(+) = orotate + NADH + H(+)</text>
        <dbReference type="Rhea" id="RHEA:13513"/>
        <dbReference type="ChEBI" id="CHEBI:15378"/>
        <dbReference type="ChEBI" id="CHEBI:30839"/>
        <dbReference type="ChEBI" id="CHEBI:30864"/>
        <dbReference type="ChEBI" id="CHEBI:57540"/>
        <dbReference type="ChEBI" id="CHEBI:57945"/>
        <dbReference type="EC" id="1.3.1.14"/>
    </reaction>
</comment>
<evidence type="ECO:0000256" key="7">
    <source>
        <dbReference type="ARBA" id="ARBA00022975"/>
    </source>
</evidence>
<evidence type="ECO:0000256" key="1">
    <source>
        <dbReference type="ARBA" id="ARBA00001917"/>
    </source>
</evidence>
<keyword evidence="7" id="KW-0665">Pyrimidine biosynthesis</keyword>
<comment type="function">
    <text evidence="2">Catalyzes the conversion of dihydroorotate to orotate with NAD(+) as electron acceptor.</text>
</comment>
<dbReference type="GO" id="GO:0006207">
    <property type="term" value="P:'de novo' pyrimidine nucleobase biosynthetic process"/>
    <property type="evidence" value="ECO:0007669"/>
    <property type="project" value="InterPro"/>
</dbReference>
<evidence type="ECO:0000256" key="8">
    <source>
        <dbReference type="ARBA" id="ARBA00023004"/>
    </source>
</evidence>
<dbReference type="PROSITE" id="PS51379">
    <property type="entry name" value="4FE4S_FER_2"/>
    <property type="match status" value="2"/>
</dbReference>
<dbReference type="InterPro" id="IPR017896">
    <property type="entry name" value="4Fe4S_Fe-S-bd"/>
</dbReference>
<dbReference type="PROSITE" id="PS00912">
    <property type="entry name" value="DHODEHASE_2"/>
    <property type="match status" value="1"/>
</dbReference>
<evidence type="ECO:0000256" key="10">
    <source>
        <dbReference type="ARBA" id="ARBA00029718"/>
    </source>
</evidence>
<keyword evidence="6" id="KW-0479">Metal-binding</keyword>
<proteinExistence type="predicted"/>
<keyword evidence="15" id="KW-1185">Reference proteome</keyword>
<dbReference type="GO" id="GO:0006221">
    <property type="term" value="P:pyrimidine nucleotide biosynthetic process"/>
    <property type="evidence" value="ECO:0007669"/>
    <property type="project" value="UniProtKB-KW"/>
</dbReference>
<dbReference type="RefSeq" id="WP_218320191.1">
    <property type="nucleotide sequence ID" value="NZ_JAEEGC010000038.1"/>
</dbReference>
<evidence type="ECO:0000256" key="3">
    <source>
        <dbReference type="ARBA" id="ARBA00004715"/>
    </source>
</evidence>
<dbReference type="Pfam" id="PF00037">
    <property type="entry name" value="Fer4"/>
    <property type="match status" value="1"/>
</dbReference>
<reference evidence="14" key="1">
    <citation type="submission" date="2020-12" db="EMBL/GenBank/DDBJ databases">
        <title>Clostridium thailandense sp. nov., a novel acetogenic bacterium isolated from peat land soil in Thailand.</title>
        <authorList>
            <person name="Chaikitkaew S."/>
            <person name="Birkeland N.K."/>
        </authorList>
    </citation>
    <scope>NUCLEOTIDE SEQUENCE</scope>
    <source>
        <strain evidence="14">PL3</strain>
    </source>
</reference>
<dbReference type="GO" id="GO:0051536">
    <property type="term" value="F:iron-sulfur cluster binding"/>
    <property type="evidence" value="ECO:0007669"/>
    <property type="project" value="UniProtKB-KW"/>
</dbReference>
<name>A0A949TPS4_9CLOT</name>
<protein>
    <recommendedName>
        <fullName evidence="5">Dihydroorotate dehydrogenase B (NAD(+)), catalytic subunit</fullName>
        <ecNumber evidence="4">1.3.1.14</ecNumber>
    </recommendedName>
    <alternativeName>
        <fullName evidence="10">Dihydroorotate oxidase B</fullName>
    </alternativeName>
    <alternativeName>
        <fullName evidence="11">Orotate reductase (NADH)</fullName>
    </alternativeName>
</protein>
<evidence type="ECO:0000256" key="12">
    <source>
        <dbReference type="ARBA" id="ARBA00048996"/>
    </source>
</evidence>
<accession>A0A949TPS4</accession>
<dbReference type="PANTHER" id="PTHR48109:SF1">
    <property type="entry name" value="DIHYDROOROTATE DEHYDROGENASE (FUMARATE)"/>
    <property type="match status" value="1"/>
</dbReference>
<dbReference type="EC" id="1.3.1.14" evidence="4"/>
<comment type="pathway">
    <text evidence="3">Pyrimidine metabolism; UMP biosynthesis via de novo pathway; orotate from (S)-dihydroorotate (NAD(+) route): step 1/1.</text>
</comment>
<evidence type="ECO:0000313" key="15">
    <source>
        <dbReference type="Proteomes" id="UP000694308"/>
    </source>
</evidence>
<dbReference type="GO" id="GO:0005737">
    <property type="term" value="C:cytoplasm"/>
    <property type="evidence" value="ECO:0007669"/>
    <property type="project" value="InterPro"/>
</dbReference>
<keyword evidence="8" id="KW-0408">Iron</keyword>
<comment type="caution">
    <text evidence="14">The sequence shown here is derived from an EMBL/GenBank/DDBJ whole genome shotgun (WGS) entry which is preliminary data.</text>
</comment>
<evidence type="ECO:0000259" key="13">
    <source>
        <dbReference type="PROSITE" id="PS51379"/>
    </source>
</evidence>
<keyword evidence="9" id="KW-0411">Iron-sulfur</keyword>
<gene>
    <name evidence="14" type="ORF">I6U48_09595</name>
</gene>
<evidence type="ECO:0000256" key="11">
    <source>
        <dbReference type="ARBA" id="ARBA00032046"/>
    </source>
</evidence>
<dbReference type="InterPro" id="IPR050074">
    <property type="entry name" value="DHO_dehydrogenase"/>
</dbReference>
<dbReference type="PROSITE" id="PS00198">
    <property type="entry name" value="4FE4S_FER_1"/>
    <property type="match status" value="1"/>
</dbReference>
<dbReference type="InterPro" id="IPR017900">
    <property type="entry name" value="4Fe4S_Fe_S_CS"/>
</dbReference>
<dbReference type="AlphaFoldDB" id="A0A949TPS4"/>
<evidence type="ECO:0000256" key="6">
    <source>
        <dbReference type="ARBA" id="ARBA00022723"/>
    </source>
</evidence>
<feature type="domain" description="4Fe-4S ferredoxin-type" evidence="13">
    <location>
        <begin position="326"/>
        <end position="355"/>
    </location>
</feature>
<evidence type="ECO:0000256" key="2">
    <source>
        <dbReference type="ARBA" id="ARBA00003616"/>
    </source>
</evidence>
<evidence type="ECO:0000256" key="4">
    <source>
        <dbReference type="ARBA" id="ARBA00012061"/>
    </source>
</evidence>
<evidence type="ECO:0000313" key="14">
    <source>
        <dbReference type="EMBL" id="MBV7273162.1"/>
    </source>
</evidence>
<evidence type="ECO:0000256" key="9">
    <source>
        <dbReference type="ARBA" id="ARBA00023014"/>
    </source>
</evidence>
<sequence>MADLSVNLRGIKLKNPIMPASGPLVRNAERMMECVRQGVGALVTKTISETLGLAHKPFLQETKGGAFLNSELWSEIPIDKWIGEEYEKCRTLGVPFIISLGYTEKEIEKLAPLVAPYADIIELSMHYMERDIEPVIKALKSVTKFDKPVYIKINPGMTKIGWYVKRLVEEGASGFVAVNSFGPCLHIDVETGLPYLGNELGYGWLSGKPLNPIALRYVYTIANSVKVPVIGVGGISTGEDVIAMIMAGASAVQIGTAAILEGPGAYARILKEVDEWLDSHNYKSLDEIRGLTAQKMKERNANKSSDEMRGLTAQKIEERNINEGAIIFEVNKEKCTSCGKCVKSCPYDAITMKDKAFIDKNKCYVCGLCSTICNESAINNVK</sequence>
<feature type="domain" description="4Fe-4S ferredoxin-type" evidence="13">
    <location>
        <begin position="356"/>
        <end position="382"/>
    </location>
</feature>